<keyword evidence="2" id="KW-0560">Oxidoreductase</keyword>
<evidence type="ECO:0000313" key="2">
    <source>
        <dbReference type="EMBL" id="SDE09141.1"/>
    </source>
</evidence>
<dbReference type="InterPro" id="IPR011051">
    <property type="entry name" value="RmlC_Cupin_sf"/>
</dbReference>
<evidence type="ECO:0000313" key="3">
    <source>
        <dbReference type="Proteomes" id="UP000199603"/>
    </source>
</evidence>
<dbReference type="AlphaFoldDB" id="A0A1G7A306"/>
<protein>
    <submittedName>
        <fullName evidence="2">Cysteine dioxygenase type I</fullName>
    </submittedName>
</protein>
<dbReference type="Pfam" id="PF05995">
    <property type="entry name" value="CDO_I"/>
    <property type="match status" value="1"/>
</dbReference>
<dbReference type="SUPFAM" id="SSF51182">
    <property type="entry name" value="RmlC-like cupins"/>
    <property type="match status" value="1"/>
</dbReference>
<name>A0A1G7A306_9GAMM</name>
<dbReference type="Proteomes" id="UP000199603">
    <property type="component" value="Unassembled WGS sequence"/>
</dbReference>
<reference evidence="2 3" key="1">
    <citation type="submission" date="2016-10" db="EMBL/GenBank/DDBJ databases">
        <authorList>
            <person name="de Groot N.N."/>
        </authorList>
    </citation>
    <scope>NUCLEOTIDE SEQUENCE [LARGE SCALE GENOMIC DNA]</scope>
    <source>
        <strain evidence="2 3">DSM 16957</strain>
    </source>
</reference>
<evidence type="ECO:0000256" key="1">
    <source>
        <dbReference type="ARBA" id="ARBA00006622"/>
    </source>
</evidence>
<accession>A0A1G7A306</accession>
<dbReference type="STRING" id="265719.SAMN04488509_11823"/>
<dbReference type="GO" id="GO:0016702">
    <property type="term" value="F:oxidoreductase activity, acting on single donors with incorporation of molecular oxygen, incorporation of two atoms of oxygen"/>
    <property type="evidence" value="ECO:0007669"/>
    <property type="project" value="InterPro"/>
</dbReference>
<comment type="similarity">
    <text evidence="1">Belongs to the cysteine dioxygenase family.</text>
</comment>
<proteinExistence type="inferred from homology"/>
<keyword evidence="2" id="KW-0223">Dioxygenase</keyword>
<organism evidence="2 3">
    <name type="scientific">Aquimonas voraii</name>
    <dbReference type="NCBI Taxonomy" id="265719"/>
    <lineage>
        <taxon>Bacteria</taxon>
        <taxon>Pseudomonadati</taxon>
        <taxon>Pseudomonadota</taxon>
        <taxon>Gammaproteobacteria</taxon>
        <taxon>Lysobacterales</taxon>
        <taxon>Lysobacteraceae</taxon>
        <taxon>Aquimonas</taxon>
    </lineage>
</organism>
<dbReference type="RefSeq" id="WP_176764270.1">
    <property type="nucleotide sequence ID" value="NZ_FNAG01000018.1"/>
</dbReference>
<sequence length="194" mass="21868">MARTPRLVSLLRSVLEDGVRGPKPDLAWLARELGAVVHLGSDGRYEQQLNGLRGRAQRGFTRLLILDSKRPAFSASLLIWPPGHVTPVNSMSGDYGMELVLQGSLEVQEYAIGAEGEPPSQRKITWLGESDALWFERSENLAHRCRNLSSQNWAITLHLHGGALPSYRLFERTEGEKRWRVRPRIARVHGRVMV</sequence>
<dbReference type="Gene3D" id="2.60.120.10">
    <property type="entry name" value="Jelly Rolls"/>
    <property type="match status" value="1"/>
</dbReference>
<dbReference type="InterPro" id="IPR010300">
    <property type="entry name" value="CDO_1"/>
</dbReference>
<dbReference type="GO" id="GO:0005506">
    <property type="term" value="F:iron ion binding"/>
    <property type="evidence" value="ECO:0007669"/>
    <property type="project" value="InterPro"/>
</dbReference>
<keyword evidence="3" id="KW-1185">Reference proteome</keyword>
<gene>
    <name evidence="2" type="ORF">SAMN04488509_11823</name>
</gene>
<dbReference type="InterPro" id="IPR014710">
    <property type="entry name" value="RmlC-like_jellyroll"/>
</dbReference>
<dbReference type="EMBL" id="FNAG01000018">
    <property type="protein sequence ID" value="SDE09141.1"/>
    <property type="molecule type" value="Genomic_DNA"/>
</dbReference>